<dbReference type="Gene3D" id="3.30.230.30">
    <property type="entry name" value="Impact, N-terminal domain"/>
    <property type="match status" value="1"/>
</dbReference>
<dbReference type="GO" id="GO:0140469">
    <property type="term" value="P:GCN2-mediated signaling"/>
    <property type="evidence" value="ECO:0007669"/>
    <property type="project" value="TreeGrafter"/>
</dbReference>
<evidence type="ECO:0000259" key="2">
    <source>
        <dbReference type="Pfam" id="PF01205"/>
    </source>
</evidence>
<feature type="domain" description="Impact N-terminal" evidence="2">
    <location>
        <begin position="37"/>
        <end position="184"/>
    </location>
</feature>
<dbReference type="PANTHER" id="PTHR16301">
    <property type="entry name" value="IMPACT-RELATED"/>
    <property type="match status" value="1"/>
</dbReference>
<dbReference type="PANTHER" id="PTHR16301:SF17">
    <property type="entry name" value="IMPACT FAMILY MEMBER YDL177C"/>
    <property type="match status" value="1"/>
</dbReference>
<protein>
    <submittedName>
        <fullName evidence="3">DEBR0S6_06018g1_1</fullName>
    </submittedName>
</protein>
<accession>A0A7D9H2B9</accession>
<proteinExistence type="inferred from homology"/>
<evidence type="ECO:0000313" key="3">
    <source>
        <dbReference type="EMBL" id="VUG20026.1"/>
    </source>
</evidence>
<dbReference type="InterPro" id="IPR023582">
    <property type="entry name" value="Impact"/>
</dbReference>
<reference evidence="3 4" key="1">
    <citation type="submission" date="2019-07" db="EMBL/GenBank/DDBJ databases">
        <authorList>
            <person name="Friedrich A."/>
            <person name="Schacherer J."/>
        </authorList>
    </citation>
    <scope>NUCLEOTIDE SEQUENCE [LARGE SCALE GENOMIC DNA]</scope>
</reference>
<organism evidence="3 4">
    <name type="scientific">Dekkera bruxellensis</name>
    <name type="common">Brettanomyces custersii</name>
    <dbReference type="NCBI Taxonomy" id="5007"/>
    <lineage>
        <taxon>Eukaryota</taxon>
        <taxon>Fungi</taxon>
        <taxon>Dikarya</taxon>
        <taxon>Ascomycota</taxon>
        <taxon>Saccharomycotina</taxon>
        <taxon>Pichiomycetes</taxon>
        <taxon>Pichiales</taxon>
        <taxon>Pichiaceae</taxon>
        <taxon>Brettanomyces</taxon>
    </lineage>
</organism>
<dbReference type="EMBL" id="CABFWN010000006">
    <property type="protein sequence ID" value="VUG20026.1"/>
    <property type="molecule type" value="Genomic_DNA"/>
</dbReference>
<evidence type="ECO:0000313" key="4">
    <source>
        <dbReference type="Proteomes" id="UP000478008"/>
    </source>
</evidence>
<dbReference type="Proteomes" id="UP000478008">
    <property type="component" value="Unassembled WGS sequence"/>
</dbReference>
<keyword evidence="4" id="KW-1185">Reference proteome</keyword>
<dbReference type="InterPro" id="IPR036956">
    <property type="entry name" value="Impact_N_sf"/>
</dbReference>
<dbReference type="InterPro" id="IPR001498">
    <property type="entry name" value="Impact_N"/>
</dbReference>
<sequence length="212" mass="24457">MYQLPKKLGCIRQLIFKRWNSDFLPKWVESDMQIKLKSRFKGYCIPIRSEQDIQPALNQLLQLHKKIGKATHPAMYAWKIVDSNSMKVDTCSMTKKEKHSRSSSEKYTLKTENKERQMCVIRHPRNLRIGHNDCKEPGSGDRLMGLLDRLRLVNVLVAVTRWYGGKLLGPSRFRCISNSALDALQKAGYAGIGTDKNSWLDVYMIARLNSQK</sequence>
<dbReference type="GO" id="GO:0005737">
    <property type="term" value="C:cytoplasm"/>
    <property type="evidence" value="ECO:0007669"/>
    <property type="project" value="TreeGrafter"/>
</dbReference>
<evidence type="ECO:0000256" key="1">
    <source>
        <dbReference type="ARBA" id="ARBA00007665"/>
    </source>
</evidence>
<comment type="similarity">
    <text evidence="1">Belongs to the IMPACT family.</text>
</comment>
<dbReference type="Pfam" id="PF01205">
    <property type="entry name" value="Impact_N"/>
    <property type="match status" value="1"/>
</dbReference>
<dbReference type="AlphaFoldDB" id="A0A7D9H2B9"/>
<name>A0A7D9H2B9_DEKBR</name>
<dbReference type="GO" id="GO:0006446">
    <property type="term" value="P:regulation of translational initiation"/>
    <property type="evidence" value="ECO:0007669"/>
    <property type="project" value="TreeGrafter"/>
</dbReference>
<gene>
    <name evidence="3" type="ORF">DEBR0S6_06018G</name>
</gene>
<dbReference type="SUPFAM" id="SSF54211">
    <property type="entry name" value="Ribosomal protein S5 domain 2-like"/>
    <property type="match status" value="1"/>
</dbReference>
<dbReference type="InterPro" id="IPR020568">
    <property type="entry name" value="Ribosomal_Su5_D2-typ_SF"/>
</dbReference>